<evidence type="ECO:0000313" key="6">
    <source>
        <dbReference type="Proteomes" id="UP000178797"/>
    </source>
</evidence>
<accession>A0A1F7RYE9</accession>
<name>A0A1F7RYE9_9BACT</name>
<dbReference type="Pfam" id="PF00005">
    <property type="entry name" value="ABC_tran"/>
    <property type="match status" value="1"/>
</dbReference>
<keyword evidence="2" id="KW-0547">Nucleotide-binding</keyword>
<feature type="domain" description="ABC transporter" evidence="4">
    <location>
        <begin position="13"/>
        <end position="238"/>
    </location>
</feature>
<dbReference type="EMBL" id="MGDE01000083">
    <property type="protein sequence ID" value="OGL46579.1"/>
    <property type="molecule type" value="Genomic_DNA"/>
</dbReference>
<dbReference type="PANTHER" id="PTHR24220:SF86">
    <property type="entry name" value="ABC TRANSPORTER ABCH.1"/>
    <property type="match status" value="1"/>
</dbReference>
<dbReference type="GO" id="GO:0098796">
    <property type="term" value="C:membrane protein complex"/>
    <property type="evidence" value="ECO:0007669"/>
    <property type="project" value="UniProtKB-ARBA"/>
</dbReference>
<dbReference type="InterPro" id="IPR017911">
    <property type="entry name" value="MacB-like_ATP-bd"/>
</dbReference>
<dbReference type="Proteomes" id="UP000178797">
    <property type="component" value="Unassembled WGS sequence"/>
</dbReference>
<dbReference type="GO" id="GO:0005886">
    <property type="term" value="C:plasma membrane"/>
    <property type="evidence" value="ECO:0007669"/>
    <property type="project" value="TreeGrafter"/>
</dbReference>
<dbReference type="FunFam" id="3.40.50.300:FF:000032">
    <property type="entry name" value="Export ABC transporter ATP-binding protein"/>
    <property type="match status" value="1"/>
</dbReference>
<dbReference type="InterPro" id="IPR015854">
    <property type="entry name" value="ABC_transpr_LolD-like"/>
</dbReference>
<protein>
    <submittedName>
        <fullName evidence="5">ABC transporter ATP-binding protein</fullName>
    </submittedName>
</protein>
<evidence type="ECO:0000313" key="5">
    <source>
        <dbReference type="EMBL" id="OGL46579.1"/>
    </source>
</evidence>
<evidence type="ECO:0000256" key="1">
    <source>
        <dbReference type="ARBA" id="ARBA00022448"/>
    </source>
</evidence>
<keyword evidence="1" id="KW-0813">Transport</keyword>
<gene>
    <name evidence="5" type="ORF">A2W05_06125</name>
</gene>
<dbReference type="AlphaFoldDB" id="A0A1F7RYE9"/>
<reference evidence="5 6" key="1">
    <citation type="journal article" date="2016" name="Nat. Commun.">
        <title>Thousands of microbial genomes shed light on interconnected biogeochemical processes in an aquifer system.</title>
        <authorList>
            <person name="Anantharaman K."/>
            <person name="Brown C.T."/>
            <person name="Hug L.A."/>
            <person name="Sharon I."/>
            <person name="Castelle C.J."/>
            <person name="Probst A.J."/>
            <person name="Thomas B.C."/>
            <person name="Singh A."/>
            <person name="Wilkins M.J."/>
            <person name="Karaoz U."/>
            <person name="Brodie E.L."/>
            <person name="Williams K.H."/>
            <person name="Hubbard S.S."/>
            <person name="Banfield J.F."/>
        </authorList>
    </citation>
    <scope>NUCLEOTIDE SEQUENCE [LARGE SCALE GENOMIC DNA]</scope>
</reference>
<dbReference type="InterPro" id="IPR003439">
    <property type="entry name" value="ABC_transporter-like_ATP-bd"/>
</dbReference>
<dbReference type="GO" id="GO:0016887">
    <property type="term" value="F:ATP hydrolysis activity"/>
    <property type="evidence" value="ECO:0007669"/>
    <property type="project" value="InterPro"/>
</dbReference>
<evidence type="ECO:0000256" key="3">
    <source>
        <dbReference type="ARBA" id="ARBA00022840"/>
    </source>
</evidence>
<sequence length="238" mass="26570">MSVYENKEKTPLVEIKELYKSYHSGDETVHALQDVNLDIDDGDFLCIMGESGAGKSTLLSILGGLNRPSEGKITVDEIDIYSLTNEQIATYRSEYLGFVFQSFNLVPYLTVLENVMLPLAVTELKKKEKKERAVTVVEKVRLGKKMSRLPDQLSGGEQERVAIARAIVNKPPIVLADEPTGNLDTKTGKEIMDLFANINREGQTIIMVTHNPENIHYANKKVVIKDGMVVNVMNYVPI</sequence>
<dbReference type="SUPFAM" id="SSF52540">
    <property type="entry name" value="P-loop containing nucleoside triphosphate hydrolases"/>
    <property type="match status" value="1"/>
</dbReference>
<organism evidence="5 6">
    <name type="scientific">Candidatus Schekmanbacteria bacterium RBG_16_38_10</name>
    <dbReference type="NCBI Taxonomy" id="1817879"/>
    <lineage>
        <taxon>Bacteria</taxon>
        <taxon>Candidatus Schekmaniibacteriota</taxon>
    </lineage>
</organism>
<dbReference type="GO" id="GO:0005524">
    <property type="term" value="F:ATP binding"/>
    <property type="evidence" value="ECO:0007669"/>
    <property type="project" value="UniProtKB-KW"/>
</dbReference>
<evidence type="ECO:0000256" key="2">
    <source>
        <dbReference type="ARBA" id="ARBA00022741"/>
    </source>
</evidence>
<proteinExistence type="predicted"/>
<dbReference type="PROSITE" id="PS50893">
    <property type="entry name" value="ABC_TRANSPORTER_2"/>
    <property type="match status" value="1"/>
</dbReference>
<dbReference type="InterPro" id="IPR003593">
    <property type="entry name" value="AAA+_ATPase"/>
</dbReference>
<dbReference type="GO" id="GO:0022857">
    <property type="term" value="F:transmembrane transporter activity"/>
    <property type="evidence" value="ECO:0007669"/>
    <property type="project" value="UniProtKB-ARBA"/>
</dbReference>
<dbReference type="InterPro" id="IPR027417">
    <property type="entry name" value="P-loop_NTPase"/>
</dbReference>
<dbReference type="CDD" id="cd03255">
    <property type="entry name" value="ABC_MJ0796_LolCDE_FtsE"/>
    <property type="match status" value="1"/>
</dbReference>
<comment type="caution">
    <text evidence="5">The sequence shown here is derived from an EMBL/GenBank/DDBJ whole genome shotgun (WGS) entry which is preliminary data.</text>
</comment>
<dbReference type="PANTHER" id="PTHR24220">
    <property type="entry name" value="IMPORT ATP-BINDING PROTEIN"/>
    <property type="match status" value="1"/>
</dbReference>
<dbReference type="SMART" id="SM00382">
    <property type="entry name" value="AAA"/>
    <property type="match status" value="1"/>
</dbReference>
<dbReference type="Gene3D" id="3.40.50.300">
    <property type="entry name" value="P-loop containing nucleotide triphosphate hydrolases"/>
    <property type="match status" value="1"/>
</dbReference>
<keyword evidence="3 5" id="KW-0067">ATP-binding</keyword>
<evidence type="ECO:0000259" key="4">
    <source>
        <dbReference type="PROSITE" id="PS50893"/>
    </source>
</evidence>